<protein>
    <recommendedName>
        <fullName evidence="5">Transmembrane protein</fullName>
    </recommendedName>
</protein>
<keyword evidence="2" id="KW-0812">Transmembrane</keyword>
<reference evidence="3 4" key="1">
    <citation type="submission" date="2012-08" db="EMBL/GenBank/DDBJ databases">
        <title>Oryza genome evolution.</title>
        <authorList>
            <person name="Wing R.A."/>
        </authorList>
    </citation>
    <scope>NUCLEOTIDE SEQUENCE</scope>
</reference>
<keyword evidence="4" id="KW-1185">Reference proteome</keyword>
<evidence type="ECO:0000313" key="3">
    <source>
        <dbReference type="EnsemblPlants" id="LPERR01G08740.1"/>
    </source>
</evidence>
<feature type="compositionally biased region" description="Basic and acidic residues" evidence="1">
    <location>
        <begin position="100"/>
        <end position="109"/>
    </location>
</feature>
<keyword evidence="2" id="KW-1133">Transmembrane helix</keyword>
<accession>A0A0D9UZ03</accession>
<feature type="region of interest" description="Disordered" evidence="1">
    <location>
        <begin position="67"/>
        <end position="144"/>
    </location>
</feature>
<dbReference type="Gramene" id="LPERR01G08740.1">
    <property type="protein sequence ID" value="LPERR01G08740.1"/>
    <property type="gene ID" value="LPERR01G08740"/>
</dbReference>
<dbReference type="HOGENOM" id="CLU_1799215_0_0_1"/>
<dbReference type="Proteomes" id="UP000032180">
    <property type="component" value="Chromosome 1"/>
</dbReference>
<reference evidence="4" key="2">
    <citation type="submission" date="2013-12" db="EMBL/GenBank/DDBJ databases">
        <authorList>
            <person name="Yu Y."/>
            <person name="Lee S."/>
            <person name="de Baynast K."/>
            <person name="Wissotski M."/>
            <person name="Liu L."/>
            <person name="Talag J."/>
            <person name="Goicoechea J."/>
            <person name="Angelova A."/>
            <person name="Jetty R."/>
            <person name="Kudrna D."/>
            <person name="Golser W."/>
            <person name="Rivera L."/>
            <person name="Zhang J."/>
            <person name="Wing R."/>
        </authorList>
    </citation>
    <scope>NUCLEOTIDE SEQUENCE</scope>
</reference>
<evidence type="ECO:0000256" key="2">
    <source>
        <dbReference type="SAM" id="Phobius"/>
    </source>
</evidence>
<evidence type="ECO:0000256" key="1">
    <source>
        <dbReference type="SAM" id="MobiDB-lite"/>
    </source>
</evidence>
<evidence type="ECO:0008006" key="5">
    <source>
        <dbReference type="Google" id="ProtNLM"/>
    </source>
</evidence>
<evidence type="ECO:0000313" key="4">
    <source>
        <dbReference type="Proteomes" id="UP000032180"/>
    </source>
</evidence>
<name>A0A0D9UZ03_9ORYZ</name>
<feature type="compositionally biased region" description="Basic and acidic residues" evidence="1">
    <location>
        <begin position="129"/>
        <end position="144"/>
    </location>
</feature>
<feature type="transmembrane region" description="Helical" evidence="2">
    <location>
        <begin position="39"/>
        <end position="60"/>
    </location>
</feature>
<proteinExistence type="predicted"/>
<dbReference type="EnsemblPlants" id="LPERR01G08740.1">
    <property type="protein sequence ID" value="LPERR01G08740.1"/>
    <property type="gene ID" value="LPERR01G08740"/>
</dbReference>
<feature type="compositionally biased region" description="Basic residues" evidence="1">
    <location>
        <begin position="110"/>
        <end position="128"/>
    </location>
</feature>
<organism evidence="3 4">
    <name type="scientific">Leersia perrieri</name>
    <dbReference type="NCBI Taxonomy" id="77586"/>
    <lineage>
        <taxon>Eukaryota</taxon>
        <taxon>Viridiplantae</taxon>
        <taxon>Streptophyta</taxon>
        <taxon>Embryophyta</taxon>
        <taxon>Tracheophyta</taxon>
        <taxon>Spermatophyta</taxon>
        <taxon>Magnoliopsida</taxon>
        <taxon>Liliopsida</taxon>
        <taxon>Poales</taxon>
        <taxon>Poaceae</taxon>
        <taxon>BOP clade</taxon>
        <taxon>Oryzoideae</taxon>
        <taxon>Oryzeae</taxon>
        <taxon>Oryzinae</taxon>
        <taxon>Leersia</taxon>
    </lineage>
</organism>
<reference evidence="3" key="3">
    <citation type="submission" date="2015-04" db="UniProtKB">
        <authorList>
            <consortium name="EnsemblPlants"/>
        </authorList>
    </citation>
    <scope>IDENTIFICATION</scope>
</reference>
<keyword evidence="2" id="KW-0472">Membrane</keyword>
<sequence>MESGDAEVGLRRRERHHRRIRGSRFRAEIMQIDPPGLLVIPRLAFFFFLSFLFVSCCLLLDRLIRCNPCRRGPPERGVPPSEGKPRAEAGAGSDVNDASGEGREADGVRRERRGRRRKGGGRRRRRKKGDSASKAEKEGGCRVG</sequence>
<dbReference type="AlphaFoldDB" id="A0A0D9UZ03"/>